<accession>A0A6S6SS05</accession>
<sequence>MRCYDSKVISNKFIYIQKGYLMAKQHHVVPNSGNGWCVKTEHAKKSSQCFTKKVDAVNYAREVSRNQGTELFIHNKDGKIAQKDSHGRDKFPPKG</sequence>
<dbReference type="InterPro" id="IPR018691">
    <property type="entry name" value="DUF2188"/>
</dbReference>
<proteinExistence type="predicted"/>
<protein>
    <recommendedName>
        <fullName evidence="2">DUF2188 domain-containing protein</fullName>
    </recommendedName>
</protein>
<evidence type="ECO:0008006" key="2">
    <source>
        <dbReference type="Google" id="ProtNLM"/>
    </source>
</evidence>
<dbReference type="AlphaFoldDB" id="A0A6S6SS05"/>
<reference evidence="1" key="1">
    <citation type="submission" date="2020-01" db="EMBL/GenBank/DDBJ databases">
        <authorList>
            <person name="Meier V. D."/>
            <person name="Meier V D."/>
        </authorList>
    </citation>
    <scope>NUCLEOTIDE SEQUENCE</scope>
    <source>
        <strain evidence="1">HLG_WM_MAG_05</strain>
    </source>
</reference>
<organism evidence="1">
    <name type="scientific">uncultured Sulfurovum sp</name>
    <dbReference type="NCBI Taxonomy" id="269237"/>
    <lineage>
        <taxon>Bacteria</taxon>
        <taxon>Pseudomonadati</taxon>
        <taxon>Campylobacterota</taxon>
        <taxon>Epsilonproteobacteria</taxon>
        <taxon>Campylobacterales</taxon>
        <taxon>Sulfurovaceae</taxon>
        <taxon>Sulfurovum</taxon>
        <taxon>environmental samples</taxon>
    </lineage>
</organism>
<gene>
    <name evidence="1" type="ORF">HELGO_WM13844</name>
</gene>
<dbReference type="EMBL" id="CACVAU010000032">
    <property type="protein sequence ID" value="CAA6809961.1"/>
    <property type="molecule type" value="Genomic_DNA"/>
</dbReference>
<name>A0A6S6SS05_9BACT</name>
<dbReference type="Pfam" id="PF09954">
    <property type="entry name" value="DUF2188"/>
    <property type="match status" value="1"/>
</dbReference>
<evidence type="ECO:0000313" key="1">
    <source>
        <dbReference type="EMBL" id="CAA6809961.1"/>
    </source>
</evidence>